<dbReference type="AlphaFoldDB" id="A0AAP3V0A8"/>
<dbReference type="PANTHER" id="PTHR43537:SF39">
    <property type="entry name" value="HTH-TYPE TRANSCRIPTIONAL REGULATOR MCBR"/>
    <property type="match status" value="1"/>
</dbReference>
<dbReference type="GO" id="GO:0003700">
    <property type="term" value="F:DNA-binding transcription factor activity"/>
    <property type="evidence" value="ECO:0007669"/>
    <property type="project" value="InterPro"/>
</dbReference>
<feature type="domain" description="HTH gntR-type" evidence="4">
    <location>
        <begin position="18"/>
        <end position="85"/>
    </location>
</feature>
<dbReference type="SMART" id="SM00895">
    <property type="entry name" value="FCD"/>
    <property type="match status" value="1"/>
</dbReference>
<gene>
    <name evidence="5" type="ORF">PZ740_04225</name>
</gene>
<evidence type="ECO:0000256" key="3">
    <source>
        <dbReference type="ARBA" id="ARBA00023163"/>
    </source>
</evidence>
<proteinExistence type="predicted"/>
<evidence type="ECO:0000259" key="4">
    <source>
        <dbReference type="PROSITE" id="PS50949"/>
    </source>
</evidence>
<dbReference type="InterPro" id="IPR008920">
    <property type="entry name" value="TF_FadR/GntR_C"/>
</dbReference>
<dbReference type="PROSITE" id="PS50949">
    <property type="entry name" value="HTH_GNTR"/>
    <property type="match status" value="1"/>
</dbReference>
<evidence type="ECO:0000313" key="6">
    <source>
        <dbReference type="Proteomes" id="UP001301140"/>
    </source>
</evidence>
<reference evidence="5 6" key="1">
    <citation type="submission" date="2023-03" db="EMBL/GenBank/DDBJ databases">
        <title>YIM 152171 draft genome.</title>
        <authorList>
            <person name="Yang Z."/>
        </authorList>
    </citation>
    <scope>NUCLEOTIDE SEQUENCE [LARGE SCALE GENOMIC DNA]</scope>
    <source>
        <strain evidence="5 6">YIM 152171</strain>
    </source>
</reference>
<evidence type="ECO:0000313" key="5">
    <source>
        <dbReference type="EMBL" id="MDF1585593.1"/>
    </source>
</evidence>
<dbReference type="SUPFAM" id="SSF46785">
    <property type="entry name" value="Winged helix' DNA-binding domain"/>
    <property type="match status" value="1"/>
</dbReference>
<dbReference type="InterPro" id="IPR000524">
    <property type="entry name" value="Tscrpt_reg_HTH_GntR"/>
</dbReference>
<sequence length="226" mass="24759">MTSADQVAARRLAPVPRTTMQQHVYEALRATIMRGELQPGENVTIQGLADELGTSAMPVREALRRLTAEKALTVVSGRSVGVPPLSAARLADLRRVRVEVEATAAGWAAAGITSAEVDRLRELLETLRRHEDSDDRRTFLAANQEFHFAIYRASRSETLLAIIEQLWLQIGPYLTLLHRSGNWRTANQWHAALLAALEDGDEAAARTAMAADIDEAGEALARMLGD</sequence>
<keyword evidence="2" id="KW-0238">DNA-binding</keyword>
<dbReference type="RefSeq" id="WP_327788012.1">
    <property type="nucleotide sequence ID" value="NZ_JARGEQ010000025.1"/>
</dbReference>
<accession>A0AAP3V0A8</accession>
<keyword evidence="6" id="KW-1185">Reference proteome</keyword>
<evidence type="ECO:0000256" key="2">
    <source>
        <dbReference type="ARBA" id="ARBA00023125"/>
    </source>
</evidence>
<dbReference type="Pfam" id="PF00392">
    <property type="entry name" value="GntR"/>
    <property type="match status" value="1"/>
</dbReference>
<dbReference type="GO" id="GO:0003677">
    <property type="term" value="F:DNA binding"/>
    <property type="evidence" value="ECO:0007669"/>
    <property type="project" value="UniProtKB-KW"/>
</dbReference>
<protein>
    <submittedName>
        <fullName evidence="5">GntR family transcriptional regulator</fullName>
    </submittedName>
</protein>
<comment type="caution">
    <text evidence="5">The sequence shown here is derived from an EMBL/GenBank/DDBJ whole genome shotgun (WGS) entry which is preliminary data.</text>
</comment>
<dbReference type="PANTHER" id="PTHR43537">
    <property type="entry name" value="TRANSCRIPTIONAL REGULATOR, GNTR FAMILY"/>
    <property type="match status" value="1"/>
</dbReference>
<dbReference type="InterPro" id="IPR011711">
    <property type="entry name" value="GntR_C"/>
</dbReference>
<name>A0AAP3V0A8_9PROT</name>
<dbReference type="InterPro" id="IPR036390">
    <property type="entry name" value="WH_DNA-bd_sf"/>
</dbReference>
<dbReference type="Gene3D" id="1.20.120.530">
    <property type="entry name" value="GntR ligand-binding domain-like"/>
    <property type="match status" value="1"/>
</dbReference>
<evidence type="ECO:0000256" key="1">
    <source>
        <dbReference type="ARBA" id="ARBA00023015"/>
    </source>
</evidence>
<keyword evidence="3" id="KW-0804">Transcription</keyword>
<dbReference type="SUPFAM" id="SSF48008">
    <property type="entry name" value="GntR ligand-binding domain-like"/>
    <property type="match status" value="1"/>
</dbReference>
<dbReference type="EMBL" id="JARGEQ010000025">
    <property type="protein sequence ID" value="MDF1585593.1"/>
    <property type="molecule type" value="Genomic_DNA"/>
</dbReference>
<keyword evidence="1" id="KW-0805">Transcription regulation</keyword>
<dbReference type="SMART" id="SM00345">
    <property type="entry name" value="HTH_GNTR"/>
    <property type="match status" value="1"/>
</dbReference>
<dbReference type="Gene3D" id="1.10.10.10">
    <property type="entry name" value="Winged helix-like DNA-binding domain superfamily/Winged helix DNA-binding domain"/>
    <property type="match status" value="1"/>
</dbReference>
<organism evidence="5 6">
    <name type="scientific">Marinimicrococcus flavescens</name>
    <dbReference type="NCBI Taxonomy" id="3031815"/>
    <lineage>
        <taxon>Bacteria</taxon>
        <taxon>Pseudomonadati</taxon>
        <taxon>Pseudomonadota</taxon>
        <taxon>Alphaproteobacteria</taxon>
        <taxon>Geminicoccales</taxon>
        <taxon>Geminicoccaceae</taxon>
        <taxon>Marinimicrococcus</taxon>
    </lineage>
</organism>
<dbReference type="InterPro" id="IPR036388">
    <property type="entry name" value="WH-like_DNA-bd_sf"/>
</dbReference>
<dbReference type="Pfam" id="PF07729">
    <property type="entry name" value="FCD"/>
    <property type="match status" value="1"/>
</dbReference>
<dbReference type="Proteomes" id="UP001301140">
    <property type="component" value="Unassembled WGS sequence"/>
</dbReference>